<keyword evidence="12" id="KW-0747">Spliceosome</keyword>
<keyword evidence="5 10" id="KW-0863">Zinc-finger</keyword>
<keyword evidence="3 12" id="KW-0507">mRNA processing</keyword>
<dbReference type="PANTHER" id="PTHR11208">
    <property type="entry name" value="RNA-BINDING PROTEIN RELATED"/>
    <property type="match status" value="1"/>
</dbReference>
<dbReference type="Proteomes" id="UP000033188">
    <property type="component" value="Chromosome 1"/>
</dbReference>
<dbReference type="OMA" id="TSDCKLA"/>
<evidence type="ECO:0000256" key="10">
    <source>
        <dbReference type="PROSITE-ProRule" id="PRU00047"/>
    </source>
</evidence>
<accession>A0A061D3J5</accession>
<dbReference type="Pfam" id="PF00098">
    <property type="entry name" value="zf-CCHC"/>
    <property type="match status" value="1"/>
</dbReference>
<keyword evidence="8 12" id="KW-0508">mRNA splicing</keyword>
<evidence type="ECO:0000256" key="1">
    <source>
        <dbReference type="ARBA" id="ARBA00004123"/>
    </source>
</evidence>
<dbReference type="InterPro" id="IPR032570">
    <property type="entry name" value="SF1-HH"/>
</dbReference>
<dbReference type="PROSITE" id="PS50158">
    <property type="entry name" value="ZF_CCHC"/>
    <property type="match status" value="1"/>
</dbReference>
<dbReference type="STRING" id="5866.A0A061D3J5"/>
<evidence type="ECO:0000259" key="14">
    <source>
        <dbReference type="PROSITE" id="PS50158"/>
    </source>
</evidence>
<comment type="subcellular location">
    <subcellularLocation>
        <location evidence="1 12">Nucleus</location>
    </subcellularLocation>
</comment>
<evidence type="ECO:0000256" key="6">
    <source>
        <dbReference type="ARBA" id="ARBA00022833"/>
    </source>
</evidence>
<organism evidence="15 16">
    <name type="scientific">Babesia bigemina</name>
    <dbReference type="NCBI Taxonomy" id="5866"/>
    <lineage>
        <taxon>Eukaryota</taxon>
        <taxon>Sar</taxon>
        <taxon>Alveolata</taxon>
        <taxon>Apicomplexa</taxon>
        <taxon>Aconoidasida</taxon>
        <taxon>Piroplasmida</taxon>
        <taxon>Babesiidae</taxon>
        <taxon>Babesia</taxon>
    </lineage>
</organism>
<dbReference type="SUPFAM" id="SSF54791">
    <property type="entry name" value="Eukaryotic type KH-domain (KH-domain type I)"/>
    <property type="match status" value="1"/>
</dbReference>
<name>A0A061D3J5_BABBI</name>
<evidence type="ECO:0000256" key="11">
    <source>
        <dbReference type="PROSITE-ProRule" id="PRU00117"/>
    </source>
</evidence>
<gene>
    <name evidence="15" type="ORF">BBBOND_0109450</name>
</gene>
<dbReference type="InterPro" id="IPR045071">
    <property type="entry name" value="BBP-like"/>
</dbReference>
<dbReference type="VEuPathDB" id="PiroplasmaDB:BBBOND_0109450"/>
<feature type="region of interest" description="Disordered" evidence="13">
    <location>
        <begin position="475"/>
        <end position="519"/>
    </location>
</feature>
<dbReference type="GO" id="GO:0000398">
    <property type="term" value="P:mRNA splicing, via spliceosome"/>
    <property type="evidence" value="ECO:0007669"/>
    <property type="project" value="UniProtKB-UniRule"/>
</dbReference>
<dbReference type="SMART" id="SM00343">
    <property type="entry name" value="ZnF_C2HC"/>
    <property type="match status" value="2"/>
</dbReference>
<evidence type="ECO:0000256" key="5">
    <source>
        <dbReference type="ARBA" id="ARBA00022771"/>
    </source>
</evidence>
<dbReference type="GeneID" id="24563188"/>
<dbReference type="GO" id="GO:0045131">
    <property type="term" value="F:pre-mRNA branch point binding"/>
    <property type="evidence" value="ECO:0007669"/>
    <property type="project" value="UniProtKB-UniRule"/>
</dbReference>
<keyword evidence="4 12" id="KW-0479">Metal-binding</keyword>
<evidence type="ECO:0000256" key="3">
    <source>
        <dbReference type="ARBA" id="ARBA00022664"/>
    </source>
</evidence>
<dbReference type="EMBL" id="LK391707">
    <property type="protein sequence ID" value="CDR94647.1"/>
    <property type="molecule type" value="Genomic_DNA"/>
</dbReference>
<proteinExistence type="inferred from homology"/>
<feature type="compositionally biased region" description="Acidic residues" evidence="13">
    <location>
        <begin position="510"/>
        <end position="519"/>
    </location>
</feature>
<feature type="compositionally biased region" description="Pro residues" evidence="13">
    <location>
        <begin position="480"/>
        <end position="497"/>
    </location>
</feature>
<dbReference type="Pfam" id="PF22675">
    <property type="entry name" value="KH-I_KHDC4-BBP"/>
    <property type="match status" value="1"/>
</dbReference>
<dbReference type="GO" id="GO:0048024">
    <property type="term" value="P:regulation of mRNA splicing, via spliceosome"/>
    <property type="evidence" value="ECO:0007669"/>
    <property type="project" value="TreeGrafter"/>
</dbReference>
<evidence type="ECO:0000256" key="12">
    <source>
        <dbReference type="RuleBase" id="RU367126"/>
    </source>
</evidence>
<dbReference type="OrthoDB" id="6777263at2759"/>
<keyword evidence="7 11" id="KW-0694">RNA-binding</keyword>
<evidence type="ECO:0000256" key="9">
    <source>
        <dbReference type="ARBA" id="ARBA00023242"/>
    </source>
</evidence>
<keyword evidence="9 12" id="KW-0539">Nucleus</keyword>
<dbReference type="InterPro" id="IPR001878">
    <property type="entry name" value="Znf_CCHC"/>
</dbReference>
<evidence type="ECO:0000256" key="8">
    <source>
        <dbReference type="ARBA" id="ARBA00023187"/>
    </source>
</evidence>
<dbReference type="PROSITE" id="PS50084">
    <property type="entry name" value="KH_TYPE_1"/>
    <property type="match status" value="1"/>
</dbReference>
<comment type="function">
    <text evidence="12">Necessary for the splicing of pre-mRNA. Has a role in the recognition of the branch site (5'-UACUAAC-3'), the pyrimidine tract and the 3'-splice site at the 3'-end of introns.</text>
</comment>
<dbReference type="Gene3D" id="4.10.60.10">
    <property type="entry name" value="Zinc finger, CCHC-type"/>
    <property type="match status" value="1"/>
</dbReference>
<dbReference type="Gene3D" id="3.30.1370.10">
    <property type="entry name" value="K Homology domain, type 1"/>
    <property type="match status" value="1"/>
</dbReference>
<dbReference type="AlphaFoldDB" id="A0A061D3J5"/>
<dbReference type="InterPro" id="IPR055256">
    <property type="entry name" value="KH_1_KHDC4/BBP-like"/>
</dbReference>
<sequence>MSTTATADEGVPLLPGTEKAPRRRMTRWGKIDDGKNMVIHNTTNSFLHELKMLSNKAANVTEEDESQSLWGPEDDRPFLPPPFVDLPPGMTPSQMDQFLREQRHDDLVKKIASGELELGDADIRPPSPPPVYDRNGSRVNTREVRAKNAMNEEYNRLVEYLLKHLPGFVASADYKPLKKVRKIIIPLDKYPEYNFMGLVIGPRGCNHKRLEAESGAQISLRGRGTIKEGKQRDHQTDEDAAMPMHVHISADKEECVEKAVALIGPLLDPFHPKHEEFKRRGLEQLALVNGVALGISDASRCSVCGGVGHRAYECPDAPNLHTVKHADVRCAICGFMGHLTSDCKLAGSTGTTAATQEAVKLDQEYNRMMTELTGGGAAATGEQDPQSAEQLQQYQMAFYQQQYQHYQQYQQQMYQPQQYYYSAQYYPQYYQQGAQAVATGESGVAQPAAYDYSHYATAAAAAQVTVAEQPAVVPAETAAPMPPQTAAPPEPELPPEPFAAAPDEPAPPLPEDEGAPPPS</sequence>
<dbReference type="RefSeq" id="XP_012766833.1">
    <property type="nucleotide sequence ID" value="XM_012911379.1"/>
</dbReference>
<dbReference type="GO" id="GO:0005681">
    <property type="term" value="C:spliceosomal complex"/>
    <property type="evidence" value="ECO:0007669"/>
    <property type="project" value="UniProtKB-KW"/>
</dbReference>
<dbReference type="CDD" id="cd02395">
    <property type="entry name" value="KH-I_BBP"/>
    <property type="match status" value="1"/>
</dbReference>
<dbReference type="InterPro" id="IPR036875">
    <property type="entry name" value="Znf_CCHC_sf"/>
</dbReference>
<feature type="region of interest" description="Disordered" evidence="13">
    <location>
        <begin position="119"/>
        <end position="140"/>
    </location>
</feature>
<reference evidence="16" key="1">
    <citation type="journal article" date="2014" name="Nucleic Acids Res.">
        <title>The evolutionary dynamics of variant antigen genes in Babesia reveal a history of genomic innovation underlying host-parasite interaction.</title>
        <authorList>
            <person name="Jackson A.P."/>
            <person name="Otto T.D."/>
            <person name="Darby A."/>
            <person name="Ramaprasad A."/>
            <person name="Xia D."/>
            <person name="Echaide I.E."/>
            <person name="Farber M."/>
            <person name="Gahlot S."/>
            <person name="Gamble J."/>
            <person name="Gupta D."/>
            <person name="Gupta Y."/>
            <person name="Jackson L."/>
            <person name="Malandrin L."/>
            <person name="Malas T.B."/>
            <person name="Moussa E."/>
            <person name="Nair M."/>
            <person name="Reid A.J."/>
            <person name="Sanders M."/>
            <person name="Sharma J."/>
            <person name="Tracey A."/>
            <person name="Quail M.A."/>
            <person name="Weir W."/>
            <person name="Wastling J.M."/>
            <person name="Hall N."/>
            <person name="Willadsen P."/>
            <person name="Lingelbach K."/>
            <person name="Shiels B."/>
            <person name="Tait A."/>
            <person name="Berriman M."/>
            <person name="Allred D.R."/>
            <person name="Pain A."/>
        </authorList>
    </citation>
    <scope>NUCLEOTIDE SEQUENCE [LARGE SCALE GENOMIC DNA]</scope>
    <source>
        <strain evidence="16">Bond</strain>
    </source>
</reference>
<dbReference type="KEGG" id="bbig:BBBOND_0109450"/>
<dbReference type="GO" id="GO:0003729">
    <property type="term" value="F:mRNA binding"/>
    <property type="evidence" value="ECO:0007669"/>
    <property type="project" value="TreeGrafter"/>
</dbReference>
<evidence type="ECO:0000256" key="2">
    <source>
        <dbReference type="ARBA" id="ARBA00010382"/>
    </source>
</evidence>
<dbReference type="GO" id="GO:0008270">
    <property type="term" value="F:zinc ion binding"/>
    <property type="evidence" value="ECO:0007669"/>
    <property type="project" value="UniProtKB-UniRule"/>
</dbReference>
<evidence type="ECO:0000256" key="4">
    <source>
        <dbReference type="ARBA" id="ARBA00022723"/>
    </source>
</evidence>
<evidence type="ECO:0000256" key="13">
    <source>
        <dbReference type="SAM" id="MobiDB-lite"/>
    </source>
</evidence>
<keyword evidence="6 12" id="KW-0862">Zinc</keyword>
<dbReference type="PANTHER" id="PTHR11208:SF45">
    <property type="entry name" value="SPLICING FACTOR 1"/>
    <property type="match status" value="1"/>
</dbReference>
<keyword evidence="16" id="KW-1185">Reference proteome</keyword>
<dbReference type="SUPFAM" id="SSF57756">
    <property type="entry name" value="Retrovirus zinc finger-like domains"/>
    <property type="match status" value="1"/>
</dbReference>
<evidence type="ECO:0000313" key="15">
    <source>
        <dbReference type="EMBL" id="CDR94647.1"/>
    </source>
</evidence>
<dbReference type="InterPro" id="IPR036612">
    <property type="entry name" value="KH_dom_type_1_sf"/>
</dbReference>
<comment type="similarity">
    <text evidence="2 12">Belongs to the BBP/SF1 family.</text>
</comment>
<dbReference type="SMART" id="SM00322">
    <property type="entry name" value="KH"/>
    <property type="match status" value="1"/>
</dbReference>
<dbReference type="Pfam" id="PF16275">
    <property type="entry name" value="SF1-HH"/>
    <property type="match status" value="1"/>
</dbReference>
<dbReference type="InterPro" id="IPR047086">
    <property type="entry name" value="SF1-HH_sf"/>
</dbReference>
<evidence type="ECO:0000256" key="7">
    <source>
        <dbReference type="ARBA" id="ARBA00022884"/>
    </source>
</evidence>
<evidence type="ECO:0000313" key="16">
    <source>
        <dbReference type="Proteomes" id="UP000033188"/>
    </source>
</evidence>
<feature type="region of interest" description="Disordered" evidence="13">
    <location>
        <begin position="1"/>
        <end position="24"/>
    </location>
</feature>
<feature type="domain" description="CCHC-type" evidence="14">
    <location>
        <begin position="300"/>
        <end position="316"/>
    </location>
</feature>
<dbReference type="Gene3D" id="6.10.140.1790">
    <property type="match status" value="1"/>
</dbReference>
<protein>
    <recommendedName>
        <fullName evidence="12">Branchpoint-bridging protein</fullName>
    </recommendedName>
</protein>
<dbReference type="InterPro" id="IPR004087">
    <property type="entry name" value="KH_dom"/>
</dbReference>